<dbReference type="Gene3D" id="3.10.620.30">
    <property type="match status" value="1"/>
</dbReference>
<protein>
    <recommendedName>
        <fullName evidence="4">DUF3857 domain-containing protein</fullName>
    </recommendedName>
</protein>
<accession>A0ABV6Q8C1</accession>
<reference evidence="2 3" key="1">
    <citation type="submission" date="2024-09" db="EMBL/GenBank/DDBJ databases">
        <authorList>
            <person name="Sun Q."/>
            <person name="Mori K."/>
        </authorList>
    </citation>
    <scope>NUCLEOTIDE SEQUENCE [LARGE SCALE GENOMIC DNA]</scope>
    <source>
        <strain evidence="2 3">NCAIM B.02481</strain>
    </source>
</reference>
<keyword evidence="1" id="KW-0732">Signal</keyword>
<evidence type="ECO:0000256" key="1">
    <source>
        <dbReference type="SAM" id="SignalP"/>
    </source>
</evidence>
<name>A0ABV6Q8C1_9FLAO</name>
<dbReference type="Gene3D" id="2.60.40.3140">
    <property type="match status" value="1"/>
</dbReference>
<gene>
    <name evidence="2" type="ORF">ACFFGA_08105</name>
</gene>
<feature type="signal peptide" evidence="1">
    <location>
        <begin position="1"/>
        <end position="20"/>
    </location>
</feature>
<dbReference type="Gene3D" id="2.60.120.1130">
    <property type="match status" value="1"/>
</dbReference>
<evidence type="ECO:0000313" key="2">
    <source>
        <dbReference type="EMBL" id="MFC0604513.1"/>
    </source>
</evidence>
<keyword evidence="3" id="KW-1185">Reference proteome</keyword>
<dbReference type="Proteomes" id="UP001589832">
    <property type="component" value="Unassembled WGS sequence"/>
</dbReference>
<feature type="chain" id="PRO_5045808897" description="DUF3857 domain-containing protein" evidence="1">
    <location>
        <begin position="21"/>
        <end position="648"/>
    </location>
</feature>
<sequence>MKLKLLLFAVTITYLSFSQSYNPAMPVSKSDLELTSYAKDSTANALVIYDYGNSFVDNSTFWLRVQIQQKIKILRTEGIDRGEFEVKLYKGKSSKEKILNIRGATYNLENGKTVKTEMTPDAIFEEDNEKYILVKFVLPNVKVGSVITVSYETHSRFMAKYQPWYFQGPDPVLYSEYNTSIPANYDYHIKLVGGIPLEVEDRRLERNCLTVGNGGKADCTVSKYVMKNIPAYKPEGFTTTALNYTARIEYELNEIKTFDGRVDKLSKTWANVDKELRTDSDFGKQISKKSLVKNLLPSTIAAIDDELEKAKTIYQFVLDNYKWNGKFERYDVSIKDLNKEKVGSAFEINLLLENLLSSEGFKVFPVLMSTRANGLATKIFPVLTDFNYVILKITINDKDYFLDATDPYLSFGELPFRCLNQYGRLIDFEDGSYWQNIEVENHSSRQHRVKLSSFEDEVFSGIIESKYSRYHAHNLKRRYDENKQDYKESKINTYSDIEITNHEVLDFDKTNSEFNEKIDISLTPEYIGNKIYLNPFLIKFFEENPFKLQERTYPIDFGYKDAYSYALLIELNDNLKVVEVPNAINYSLPNKSGVFIFNVEQKDNILTVYFKVSFDFAIYAPEFYEHLKRFMNKVVETQKNSVIVLENQ</sequence>
<evidence type="ECO:0000313" key="3">
    <source>
        <dbReference type="Proteomes" id="UP001589832"/>
    </source>
</evidence>
<proteinExistence type="predicted"/>
<evidence type="ECO:0008006" key="4">
    <source>
        <dbReference type="Google" id="ProtNLM"/>
    </source>
</evidence>
<dbReference type="EMBL" id="JBHLTQ010000003">
    <property type="protein sequence ID" value="MFC0604513.1"/>
    <property type="molecule type" value="Genomic_DNA"/>
</dbReference>
<comment type="caution">
    <text evidence="2">The sequence shown here is derived from an EMBL/GenBank/DDBJ whole genome shotgun (WGS) entry which is preliminary data.</text>
</comment>
<organism evidence="2 3">
    <name type="scientific">Winogradskyella pulchriflava</name>
    <dbReference type="NCBI Taxonomy" id="1110688"/>
    <lineage>
        <taxon>Bacteria</taxon>
        <taxon>Pseudomonadati</taxon>
        <taxon>Bacteroidota</taxon>
        <taxon>Flavobacteriia</taxon>
        <taxon>Flavobacteriales</taxon>
        <taxon>Flavobacteriaceae</taxon>
        <taxon>Winogradskyella</taxon>
    </lineage>
</organism>
<dbReference type="RefSeq" id="WP_386062263.1">
    <property type="nucleotide sequence ID" value="NZ_JBHLTQ010000003.1"/>
</dbReference>